<dbReference type="Proteomes" id="UP000722750">
    <property type="component" value="Unassembled WGS sequence"/>
</dbReference>
<evidence type="ECO:0000313" key="3">
    <source>
        <dbReference type="EMBL" id="MBS1259576.1"/>
    </source>
</evidence>
<dbReference type="InterPro" id="IPR029063">
    <property type="entry name" value="SAM-dependent_MTases_sf"/>
</dbReference>
<dbReference type="CDD" id="cd02440">
    <property type="entry name" value="AdoMet_MTases"/>
    <property type="match status" value="1"/>
</dbReference>
<protein>
    <recommendedName>
        <fullName evidence="2">Tellurite resistance methyltransferase TehB-like domain-containing protein</fullName>
    </recommendedName>
</protein>
<dbReference type="AlphaFoldDB" id="A0A942A3Y8"/>
<evidence type="ECO:0000259" key="2">
    <source>
        <dbReference type="Pfam" id="PF03848"/>
    </source>
</evidence>
<accession>A0A942A3Y8</accession>
<dbReference type="Gene3D" id="3.40.50.150">
    <property type="entry name" value="Vaccinia Virus protein VP39"/>
    <property type="match status" value="1"/>
</dbReference>
<organism evidence="3 4">
    <name type="scientific">Candidatus Scalindua arabica</name>
    <dbReference type="NCBI Taxonomy" id="1127984"/>
    <lineage>
        <taxon>Bacteria</taxon>
        <taxon>Pseudomonadati</taxon>
        <taxon>Planctomycetota</taxon>
        <taxon>Candidatus Brocadiia</taxon>
        <taxon>Candidatus Brocadiales</taxon>
        <taxon>Candidatus Scalinduaceae</taxon>
        <taxon>Candidatus Scalindua</taxon>
    </lineage>
</organism>
<keyword evidence="1" id="KW-0808">Transferase</keyword>
<dbReference type="PANTHER" id="PTHR43861:SF3">
    <property type="entry name" value="PUTATIVE (AFU_ORTHOLOGUE AFUA_2G14390)-RELATED"/>
    <property type="match status" value="1"/>
</dbReference>
<evidence type="ECO:0000256" key="1">
    <source>
        <dbReference type="ARBA" id="ARBA00022679"/>
    </source>
</evidence>
<gene>
    <name evidence="3" type="ORF">MAG551_02649</name>
</gene>
<dbReference type="InterPro" id="IPR015985">
    <property type="entry name" value="TehB-like_dom"/>
</dbReference>
<proteinExistence type="predicted"/>
<comment type="caution">
    <text evidence="3">The sequence shown here is derived from an EMBL/GenBank/DDBJ whole genome shotgun (WGS) entry which is preliminary data.</text>
</comment>
<dbReference type="Pfam" id="PF03848">
    <property type="entry name" value="TehB"/>
    <property type="match status" value="1"/>
</dbReference>
<feature type="domain" description="Tellurite resistance methyltransferase TehB-like" evidence="2">
    <location>
        <begin position="50"/>
        <end position="195"/>
    </location>
</feature>
<reference evidence="3" key="1">
    <citation type="journal article" date="2021" name="ISME J.">
        <title>Fine-scale metabolic discontinuity in a stratified prokaryote microbiome of a Red Sea deep halocline.</title>
        <authorList>
            <person name="Michoud G."/>
            <person name="Ngugi D.K."/>
            <person name="Barozzi A."/>
            <person name="Merlino G."/>
            <person name="Calleja M.L."/>
            <person name="Delgado-Huertas A."/>
            <person name="Moran X.A.G."/>
            <person name="Daffonchio D."/>
        </authorList>
    </citation>
    <scope>NUCLEOTIDE SEQUENCE</scope>
    <source>
        <strain evidence="3">SuakinDeep_MAG55_1</strain>
    </source>
</reference>
<dbReference type="EMBL" id="JAANXD010000100">
    <property type="protein sequence ID" value="MBS1259576.1"/>
    <property type="molecule type" value="Genomic_DNA"/>
</dbReference>
<name>A0A942A3Y8_9BACT</name>
<sequence length="219" mass="24975">MALIPTIITALLFFSIGQTVNASEDDRKKWNKRYDSMEYIYGKEPIKFLKENVDLLTKGKALVLAMGEGRNAVFLARNGFDVDCCDISEKAVEKCKSLAWESGVTLNAFTADLEEYKISAGKYDLITCFYYTQRDLIPQIKEGLKEGGMVMFETYTIDQLKYGDDVHGPKNPDYLLKHNELRNFFKDFHILYYREGEIAENKSVASLIAQKKGRTESGL</sequence>
<dbReference type="SUPFAM" id="SSF53335">
    <property type="entry name" value="S-adenosyl-L-methionine-dependent methyltransferases"/>
    <property type="match status" value="1"/>
</dbReference>
<dbReference type="PANTHER" id="PTHR43861">
    <property type="entry name" value="TRANS-ACONITATE 2-METHYLTRANSFERASE-RELATED"/>
    <property type="match status" value="1"/>
</dbReference>
<evidence type="ECO:0000313" key="4">
    <source>
        <dbReference type="Proteomes" id="UP000722750"/>
    </source>
</evidence>
<dbReference type="GO" id="GO:0016740">
    <property type="term" value="F:transferase activity"/>
    <property type="evidence" value="ECO:0007669"/>
    <property type="project" value="UniProtKB-KW"/>
</dbReference>